<dbReference type="PANTHER" id="PTHR10947:SF0">
    <property type="entry name" value="PHENYLALANINE--TRNA LIGASE BETA SUBUNIT"/>
    <property type="match status" value="1"/>
</dbReference>
<dbReference type="PROSITE" id="PS51483">
    <property type="entry name" value="B5"/>
    <property type="match status" value="1"/>
</dbReference>
<dbReference type="GO" id="GO:0140096">
    <property type="term" value="F:catalytic activity, acting on a protein"/>
    <property type="evidence" value="ECO:0007669"/>
    <property type="project" value="UniProtKB-ARBA"/>
</dbReference>
<evidence type="ECO:0000256" key="2">
    <source>
        <dbReference type="ARBA" id="ARBA00008653"/>
    </source>
</evidence>
<dbReference type="NCBIfam" id="TIGR00472">
    <property type="entry name" value="pheT_bact"/>
    <property type="match status" value="1"/>
</dbReference>
<dbReference type="Pfam" id="PF03484">
    <property type="entry name" value="B5"/>
    <property type="match status" value="1"/>
</dbReference>
<dbReference type="EMBL" id="OFSM01000011">
    <property type="protein sequence ID" value="SOY29732.1"/>
    <property type="molecule type" value="Genomic_DNA"/>
</dbReference>
<comment type="subunit">
    <text evidence="3 15">Tetramer of two alpha and two beta subunits.</text>
</comment>
<feature type="binding site" evidence="15">
    <location>
        <position position="476"/>
    </location>
    <ligand>
        <name>Mg(2+)</name>
        <dbReference type="ChEBI" id="CHEBI:18420"/>
        <note>shared with alpha subunit</note>
    </ligand>
</feature>
<evidence type="ECO:0000256" key="13">
    <source>
        <dbReference type="ARBA" id="ARBA00023146"/>
    </source>
</evidence>
<dbReference type="GO" id="GO:0009328">
    <property type="term" value="C:phenylalanine-tRNA ligase complex"/>
    <property type="evidence" value="ECO:0007669"/>
    <property type="project" value="TreeGrafter"/>
</dbReference>
<comment type="catalytic activity">
    <reaction evidence="14 15">
        <text>tRNA(Phe) + L-phenylalanine + ATP = L-phenylalanyl-tRNA(Phe) + AMP + diphosphate + H(+)</text>
        <dbReference type="Rhea" id="RHEA:19413"/>
        <dbReference type="Rhea" id="RHEA-COMP:9668"/>
        <dbReference type="Rhea" id="RHEA-COMP:9699"/>
        <dbReference type="ChEBI" id="CHEBI:15378"/>
        <dbReference type="ChEBI" id="CHEBI:30616"/>
        <dbReference type="ChEBI" id="CHEBI:33019"/>
        <dbReference type="ChEBI" id="CHEBI:58095"/>
        <dbReference type="ChEBI" id="CHEBI:78442"/>
        <dbReference type="ChEBI" id="CHEBI:78531"/>
        <dbReference type="ChEBI" id="CHEBI:456215"/>
        <dbReference type="EC" id="6.1.1.20"/>
    </reaction>
</comment>
<dbReference type="InterPro" id="IPR041616">
    <property type="entry name" value="PheRS_beta_core"/>
</dbReference>
<evidence type="ECO:0000256" key="12">
    <source>
        <dbReference type="ARBA" id="ARBA00022917"/>
    </source>
</evidence>
<dbReference type="InterPro" id="IPR005121">
    <property type="entry name" value="Fdx_antiC-bd"/>
</dbReference>
<dbReference type="GO" id="GO:0004826">
    <property type="term" value="F:phenylalanine-tRNA ligase activity"/>
    <property type="evidence" value="ECO:0007669"/>
    <property type="project" value="UniProtKB-UniRule"/>
</dbReference>
<evidence type="ECO:0000256" key="9">
    <source>
        <dbReference type="ARBA" id="ARBA00022840"/>
    </source>
</evidence>
<evidence type="ECO:0000256" key="6">
    <source>
        <dbReference type="ARBA" id="ARBA00022598"/>
    </source>
</evidence>
<dbReference type="Gene3D" id="3.50.40.10">
    <property type="entry name" value="Phenylalanyl-trna Synthetase, Chain B, domain 3"/>
    <property type="match status" value="1"/>
</dbReference>
<dbReference type="GO" id="GO:0005524">
    <property type="term" value="F:ATP binding"/>
    <property type="evidence" value="ECO:0007669"/>
    <property type="project" value="UniProtKB-UniRule"/>
</dbReference>
<evidence type="ECO:0000313" key="20">
    <source>
        <dbReference type="EMBL" id="SOY29732.1"/>
    </source>
</evidence>
<keyword evidence="11 16" id="KW-0694">RNA-binding</keyword>
<dbReference type="SUPFAM" id="SSF56037">
    <property type="entry name" value="PheT/TilS domain"/>
    <property type="match status" value="1"/>
</dbReference>
<dbReference type="SMART" id="SM00874">
    <property type="entry name" value="B5"/>
    <property type="match status" value="1"/>
</dbReference>
<dbReference type="HAMAP" id="MF_00283">
    <property type="entry name" value="Phe_tRNA_synth_beta1"/>
    <property type="match status" value="1"/>
</dbReference>
<dbReference type="InterPro" id="IPR020825">
    <property type="entry name" value="Phe-tRNA_synthase-like_B3/B4"/>
</dbReference>
<dbReference type="SUPFAM" id="SSF54991">
    <property type="entry name" value="Anticodon-binding domain of PheRS"/>
    <property type="match status" value="1"/>
</dbReference>
<evidence type="ECO:0000313" key="21">
    <source>
        <dbReference type="Proteomes" id="UP000236311"/>
    </source>
</evidence>
<evidence type="ECO:0000256" key="4">
    <source>
        <dbReference type="ARBA" id="ARBA00022490"/>
    </source>
</evidence>
<keyword evidence="12 15" id="KW-0648">Protein biosynthesis</keyword>
<gene>
    <name evidence="15 20" type="primary">pheT</name>
    <name evidence="20" type="ORF">AMURIS_02453</name>
</gene>
<feature type="binding site" evidence="15">
    <location>
        <position position="486"/>
    </location>
    <ligand>
        <name>Mg(2+)</name>
        <dbReference type="ChEBI" id="CHEBI:18420"/>
        <note>shared with alpha subunit</note>
    </ligand>
</feature>
<comment type="subcellular location">
    <subcellularLocation>
        <location evidence="1 15">Cytoplasm</location>
    </subcellularLocation>
</comment>
<proteinExistence type="inferred from homology"/>
<feature type="domain" description="FDX-ACB" evidence="18">
    <location>
        <begin position="720"/>
        <end position="812"/>
    </location>
</feature>
<dbReference type="InterPro" id="IPR036690">
    <property type="entry name" value="Fdx_antiC-bd_sf"/>
</dbReference>
<feature type="domain" description="TRNA-binding" evidence="17">
    <location>
        <begin position="40"/>
        <end position="164"/>
    </location>
</feature>
<dbReference type="GO" id="GO:0006432">
    <property type="term" value="P:phenylalanyl-tRNA aminoacylation"/>
    <property type="evidence" value="ECO:0007669"/>
    <property type="project" value="UniProtKB-UniRule"/>
</dbReference>
<comment type="similarity">
    <text evidence="2 15">Belongs to the phenylalanyl-tRNA synthetase beta subunit family. Type 1 subfamily.</text>
</comment>
<dbReference type="Gene3D" id="3.30.56.10">
    <property type="match status" value="2"/>
</dbReference>
<accession>A0A2K4ZH12</accession>
<evidence type="ECO:0000256" key="8">
    <source>
        <dbReference type="ARBA" id="ARBA00022741"/>
    </source>
</evidence>
<evidence type="ECO:0000256" key="14">
    <source>
        <dbReference type="ARBA" id="ARBA00049255"/>
    </source>
</evidence>
<evidence type="ECO:0000259" key="18">
    <source>
        <dbReference type="PROSITE" id="PS51447"/>
    </source>
</evidence>
<dbReference type="Pfam" id="PF03483">
    <property type="entry name" value="B3_4"/>
    <property type="match status" value="1"/>
</dbReference>
<dbReference type="InterPro" id="IPR005146">
    <property type="entry name" value="B3/B4_tRNA-bd"/>
</dbReference>
<dbReference type="Pfam" id="PF01588">
    <property type="entry name" value="tRNA_bind"/>
    <property type="match status" value="1"/>
</dbReference>
<feature type="domain" description="B5" evidence="19">
    <location>
        <begin position="422"/>
        <end position="498"/>
    </location>
</feature>
<dbReference type="SMART" id="SM00873">
    <property type="entry name" value="B3_4"/>
    <property type="match status" value="1"/>
</dbReference>
<dbReference type="FunFam" id="3.30.70.380:FF:000001">
    <property type="entry name" value="Phenylalanine--tRNA ligase beta subunit"/>
    <property type="match status" value="1"/>
</dbReference>
<dbReference type="SMART" id="SM00896">
    <property type="entry name" value="FDX-ACB"/>
    <property type="match status" value="1"/>
</dbReference>
<reference evidence="20 21" key="1">
    <citation type="submission" date="2018-01" db="EMBL/GenBank/DDBJ databases">
        <authorList>
            <person name="Gaut B.S."/>
            <person name="Morton B.R."/>
            <person name="Clegg M.T."/>
            <person name="Duvall M.R."/>
        </authorList>
    </citation>
    <scope>NUCLEOTIDE SEQUENCE [LARGE SCALE GENOMIC DNA]</scope>
    <source>
        <strain evidence="20">GP69</strain>
    </source>
</reference>
<dbReference type="EC" id="6.1.1.20" evidence="15"/>
<keyword evidence="8 15" id="KW-0547">Nucleotide-binding</keyword>
<dbReference type="InterPro" id="IPR033714">
    <property type="entry name" value="tRNA_bind_bactPheRS"/>
</dbReference>
<dbReference type="SUPFAM" id="SSF46955">
    <property type="entry name" value="Putative DNA-binding domain"/>
    <property type="match status" value="1"/>
</dbReference>
<dbReference type="FunFam" id="2.40.50.140:FF:000045">
    <property type="entry name" value="Phenylalanine--tRNA ligase beta subunit"/>
    <property type="match status" value="1"/>
</dbReference>
<evidence type="ECO:0000256" key="3">
    <source>
        <dbReference type="ARBA" id="ARBA00011209"/>
    </source>
</evidence>
<keyword evidence="21" id="KW-1185">Reference proteome</keyword>
<dbReference type="Gene3D" id="3.30.70.380">
    <property type="entry name" value="Ferrodoxin-fold anticodon-binding domain"/>
    <property type="match status" value="1"/>
</dbReference>
<dbReference type="InterPro" id="IPR012340">
    <property type="entry name" value="NA-bd_OB-fold"/>
</dbReference>
<keyword evidence="7 15" id="KW-0479">Metal-binding</keyword>
<dbReference type="InterPro" id="IPR009061">
    <property type="entry name" value="DNA-bd_dom_put_sf"/>
</dbReference>
<keyword evidence="10 15" id="KW-0460">Magnesium</keyword>
<dbReference type="AlphaFoldDB" id="A0A2K4ZH12"/>
<evidence type="ECO:0000256" key="1">
    <source>
        <dbReference type="ARBA" id="ARBA00004496"/>
    </source>
</evidence>
<keyword evidence="4 15" id="KW-0963">Cytoplasm</keyword>
<dbReference type="RefSeq" id="WP_103239813.1">
    <property type="nucleotide sequence ID" value="NZ_JANJZD010000010.1"/>
</dbReference>
<dbReference type="FunFam" id="3.50.40.10:FF:000001">
    <property type="entry name" value="Phenylalanine--tRNA ligase beta subunit"/>
    <property type="match status" value="1"/>
</dbReference>
<dbReference type="Pfam" id="PF17759">
    <property type="entry name" value="tRNA_synthFbeta"/>
    <property type="match status" value="1"/>
</dbReference>
<keyword evidence="5 16" id="KW-0820">tRNA-binding</keyword>
<evidence type="ECO:0000259" key="19">
    <source>
        <dbReference type="PROSITE" id="PS51483"/>
    </source>
</evidence>
<dbReference type="InterPro" id="IPR045060">
    <property type="entry name" value="Phe-tRNA-ligase_IIc_bsu"/>
</dbReference>
<feature type="binding site" evidence="15">
    <location>
        <position position="485"/>
    </location>
    <ligand>
        <name>Mg(2+)</name>
        <dbReference type="ChEBI" id="CHEBI:18420"/>
        <note>shared with alpha subunit</note>
    </ligand>
</feature>
<evidence type="ECO:0000256" key="5">
    <source>
        <dbReference type="ARBA" id="ARBA00022555"/>
    </source>
</evidence>
<dbReference type="Gene3D" id="2.40.50.140">
    <property type="entry name" value="Nucleic acid-binding proteins"/>
    <property type="match status" value="1"/>
</dbReference>
<keyword evidence="13 15" id="KW-0030">Aminoacyl-tRNA synthetase</keyword>
<evidence type="ECO:0000259" key="17">
    <source>
        <dbReference type="PROSITE" id="PS50886"/>
    </source>
</evidence>
<evidence type="ECO:0000256" key="10">
    <source>
        <dbReference type="ARBA" id="ARBA00022842"/>
    </source>
</evidence>
<dbReference type="GO" id="GO:0000287">
    <property type="term" value="F:magnesium ion binding"/>
    <property type="evidence" value="ECO:0007669"/>
    <property type="project" value="UniProtKB-UniRule"/>
</dbReference>
<dbReference type="CDD" id="cd00769">
    <property type="entry name" value="PheRS_beta_core"/>
    <property type="match status" value="1"/>
</dbReference>
<keyword evidence="6 15" id="KW-0436">Ligase</keyword>
<keyword evidence="9 15" id="KW-0067">ATP-binding</keyword>
<dbReference type="SUPFAM" id="SSF50249">
    <property type="entry name" value="Nucleic acid-binding proteins"/>
    <property type="match status" value="1"/>
</dbReference>
<evidence type="ECO:0000256" key="15">
    <source>
        <dbReference type="HAMAP-Rule" id="MF_00283"/>
    </source>
</evidence>
<dbReference type="InterPro" id="IPR005147">
    <property type="entry name" value="tRNA_synthase_B5-dom"/>
</dbReference>
<sequence>MNTALSWIKAYVPELECTDQEYCDAMTMSGTKVEGFERRDRNLEKIVVGEILSIEAHPDADKLIVCQVNIGAETVQIVTGAHNVKVGDKVPVVLDGGKVAGGHDGGPLPEEGIAIRAGKLRGVPSNGMMCSIEELGSDRNMYPEAPEEGIYIFGEEARPGDDAVELLGLHDTVFEYEITSNRVDCYSVLGVAREAAATFRKPFVPPVVKATGNGEDVNDYISVEVQDPDLCPRYCARVCRNIKIGPSPKWMQRRLAASGIRPINNLVDITNYVMEEYGQPMHAFDLDTIAGHKIIVRRAKDGDEFQTLDGQMRRLDSEVLMICDGEKEVAIGGIMGGEDTKITDKVSTVLFEAAVFHGPNIRKSAKRIGLRTDSSGKFEKGLELHNAEEAVNRACQLIEELGCGEVVGGMVDVAQPALQSADSRKRLLFQPEKYNRLLGTQVSPEEMLEMFQRLEIEAVEDEEGNTNLLIPYFRQDLNCDADIAEEVARFYGYDRIPTTLPTGEATAGRLSYKLRIEQKAEDIAEYCGFSQGMSYSFESPKVFDRLLLPGDSRLRRAITISNPLGEDFSIMRTVTLNGMLSSLATNYNRRNKNVRLYELGNIYLPKELPLTELPDERMQFTLGFYGEGDFFTMKGVIEEFFTGVGMRKKPVYDPEAEKPFLHPGRQALIRYEDVVVGYLGEVHPEVLDNYEIGVKAYVAVLDLPNVIPFTTFDRKYEGLAKYPAVSRDISMVVPKSVLAGDIEQLIAQRGGKILESYQLFDIYEGAQIREGYKSMAYSITFRAKDRTLEEGDVSASMKKILHGLEQMGIELRQ</sequence>
<evidence type="ECO:0000256" key="11">
    <source>
        <dbReference type="ARBA" id="ARBA00022884"/>
    </source>
</evidence>
<evidence type="ECO:0000256" key="16">
    <source>
        <dbReference type="PROSITE-ProRule" id="PRU00209"/>
    </source>
</evidence>
<organism evidence="20 21">
    <name type="scientific">Acetatifactor muris</name>
    <dbReference type="NCBI Taxonomy" id="879566"/>
    <lineage>
        <taxon>Bacteria</taxon>
        <taxon>Bacillati</taxon>
        <taxon>Bacillota</taxon>
        <taxon>Clostridia</taxon>
        <taxon>Lachnospirales</taxon>
        <taxon>Lachnospiraceae</taxon>
        <taxon>Acetatifactor</taxon>
    </lineage>
</organism>
<dbReference type="Proteomes" id="UP000236311">
    <property type="component" value="Unassembled WGS sequence"/>
</dbReference>
<dbReference type="GO" id="GO:0016740">
    <property type="term" value="F:transferase activity"/>
    <property type="evidence" value="ECO:0007669"/>
    <property type="project" value="UniProtKB-ARBA"/>
</dbReference>
<dbReference type="InterPro" id="IPR004532">
    <property type="entry name" value="Phe-tRNA-ligase_IIc_bsu_bact"/>
</dbReference>
<protein>
    <recommendedName>
        <fullName evidence="15">Phenylalanine--tRNA ligase beta subunit</fullName>
        <ecNumber evidence="15">6.1.1.20</ecNumber>
    </recommendedName>
    <alternativeName>
        <fullName evidence="15">Phenylalanyl-tRNA synthetase beta subunit</fullName>
        <shortName evidence="15">PheRS</shortName>
    </alternativeName>
</protein>
<comment type="cofactor">
    <cofactor evidence="15">
        <name>Mg(2+)</name>
        <dbReference type="ChEBI" id="CHEBI:18420"/>
    </cofactor>
    <text evidence="15">Binds 2 magnesium ions per tetramer.</text>
</comment>
<dbReference type="InterPro" id="IPR045864">
    <property type="entry name" value="aa-tRNA-synth_II/BPL/LPL"/>
</dbReference>
<dbReference type="Gene3D" id="3.30.930.10">
    <property type="entry name" value="Bira Bifunctional Protein, Domain 2"/>
    <property type="match status" value="1"/>
</dbReference>
<dbReference type="InterPro" id="IPR002547">
    <property type="entry name" value="tRNA-bd_dom"/>
</dbReference>
<dbReference type="PROSITE" id="PS50886">
    <property type="entry name" value="TRBD"/>
    <property type="match status" value="1"/>
</dbReference>
<dbReference type="PANTHER" id="PTHR10947">
    <property type="entry name" value="PHENYLALANYL-TRNA SYNTHETASE BETA CHAIN AND LEUCINE-RICH REPEAT-CONTAINING PROTEIN 47"/>
    <property type="match status" value="1"/>
</dbReference>
<dbReference type="PROSITE" id="PS51447">
    <property type="entry name" value="FDX_ACB"/>
    <property type="match status" value="1"/>
</dbReference>
<dbReference type="SUPFAM" id="SSF55681">
    <property type="entry name" value="Class II aaRS and biotin synthetases"/>
    <property type="match status" value="1"/>
</dbReference>
<dbReference type="OrthoDB" id="9805455at2"/>
<name>A0A2K4ZH12_9FIRM</name>
<feature type="binding site" evidence="15">
    <location>
        <position position="482"/>
    </location>
    <ligand>
        <name>Mg(2+)</name>
        <dbReference type="ChEBI" id="CHEBI:18420"/>
        <note>shared with alpha subunit</note>
    </ligand>
</feature>
<evidence type="ECO:0000256" key="7">
    <source>
        <dbReference type="ARBA" id="ARBA00022723"/>
    </source>
</evidence>
<dbReference type="CDD" id="cd02796">
    <property type="entry name" value="tRNA_bind_bactPheRS"/>
    <property type="match status" value="1"/>
</dbReference>
<dbReference type="GO" id="GO:0000049">
    <property type="term" value="F:tRNA binding"/>
    <property type="evidence" value="ECO:0007669"/>
    <property type="project" value="UniProtKB-UniRule"/>
</dbReference>
<dbReference type="Pfam" id="PF03147">
    <property type="entry name" value="FDX-ACB"/>
    <property type="match status" value="1"/>
</dbReference>